<proteinExistence type="predicted"/>
<dbReference type="Pfam" id="PF05964">
    <property type="entry name" value="FYRN"/>
    <property type="match status" value="1"/>
</dbReference>
<feature type="compositionally biased region" description="Basic and acidic residues" evidence="3">
    <location>
        <begin position="808"/>
        <end position="825"/>
    </location>
</feature>
<gene>
    <name evidence="4" type="ORF">CEUSTIGMA_g6073.t1</name>
</gene>
<evidence type="ECO:0000256" key="3">
    <source>
        <dbReference type="SAM" id="MobiDB-lite"/>
    </source>
</evidence>
<dbReference type="EMBL" id="BEGY01000034">
    <property type="protein sequence ID" value="GAX78635.1"/>
    <property type="molecule type" value="Genomic_DNA"/>
</dbReference>
<dbReference type="OrthoDB" id="1678912at2759"/>
<feature type="compositionally biased region" description="Basic and acidic residues" evidence="3">
    <location>
        <begin position="1125"/>
        <end position="1140"/>
    </location>
</feature>
<evidence type="ECO:0000313" key="5">
    <source>
        <dbReference type="Proteomes" id="UP000232323"/>
    </source>
</evidence>
<feature type="region of interest" description="Disordered" evidence="3">
    <location>
        <begin position="989"/>
        <end position="1028"/>
    </location>
</feature>
<feature type="region of interest" description="Disordered" evidence="3">
    <location>
        <begin position="1590"/>
        <end position="1638"/>
    </location>
</feature>
<accession>A0A250X6E0</accession>
<dbReference type="InterPro" id="IPR003888">
    <property type="entry name" value="FYrich_N"/>
</dbReference>
<feature type="compositionally biased region" description="Acidic residues" evidence="3">
    <location>
        <begin position="282"/>
        <end position="296"/>
    </location>
</feature>
<feature type="region of interest" description="Disordered" evidence="3">
    <location>
        <begin position="801"/>
        <end position="871"/>
    </location>
</feature>
<feature type="compositionally biased region" description="Polar residues" evidence="3">
    <location>
        <begin position="989"/>
        <end position="998"/>
    </location>
</feature>
<dbReference type="PROSITE" id="PS51542">
    <property type="entry name" value="FYRN"/>
    <property type="match status" value="1"/>
</dbReference>
<feature type="compositionally biased region" description="Basic and acidic residues" evidence="3">
    <location>
        <begin position="683"/>
        <end position="702"/>
    </location>
</feature>
<feature type="region of interest" description="Disordered" evidence="3">
    <location>
        <begin position="676"/>
        <end position="716"/>
    </location>
</feature>
<reference evidence="4 5" key="1">
    <citation type="submission" date="2017-08" db="EMBL/GenBank/DDBJ databases">
        <title>Acidophilic green algal genome provides insights into adaptation to an acidic environment.</title>
        <authorList>
            <person name="Hirooka S."/>
            <person name="Hirose Y."/>
            <person name="Kanesaki Y."/>
            <person name="Higuchi S."/>
            <person name="Fujiwara T."/>
            <person name="Onuma R."/>
            <person name="Era A."/>
            <person name="Ohbayashi R."/>
            <person name="Uzuka A."/>
            <person name="Nozaki H."/>
            <person name="Yoshikawa H."/>
            <person name="Miyagishima S.Y."/>
        </authorList>
    </citation>
    <scope>NUCLEOTIDE SEQUENCE [LARGE SCALE GENOMIC DNA]</scope>
    <source>
        <strain evidence="4 5">NIES-2499</strain>
    </source>
</reference>
<comment type="caution">
    <text evidence="4">The sequence shown here is derived from an EMBL/GenBank/DDBJ whole genome shotgun (WGS) entry which is preliminary data.</text>
</comment>
<feature type="compositionally biased region" description="Low complexity" evidence="3">
    <location>
        <begin position="1335"/>
        <end position="1349"/>
    </location>
</feature>
<feature type="compositionally biased region" description="Polar residues" evidence="3">
    <location>
        <begin position="849"/>
        <end position="858"/>
    </location>
</feature>
<dbReference type="SUPFAM" id="SSF57850">
    <property type="entry name" value="RING/U-box"/>
    <property type="match status" value="1"/>
</dbReference>
<feature type="compositionally biased region" description="Polar residues" evidence="3">
    <location>
        <begin position="1114"/>
        <end position="1123"/>
    </location>
</feature>
<feature type="region of interest" description="Disordered" evidence="3">
    <location>
        <begin position="1105"/>
        <end position="1161"/>
    </location>
</feature>
<feature type="compositionally biased region" description="Basic and acidic residues" evidence="3">
    <location>
        <begin position="1618"/>
        <end position="1628"/>
    </location>
</feature>
<dbReference type="SMART" id="SM00542">
    <property type="entry name" value="FYRC"/>
    <property type="match status" value="1"/>
</dbReference>
<feature type="compositionally biased region" description="Basic residues" evidence="3">
    <location>
        <begin position="1377"/>
        <end position="1387"/>
    </location>
</feature>
<protein>
    <submittedName>
        <fullName evidence="4">Uncharacterized protein</fullName>
    </submittedName>
</protein>
<keyword evidence="2" id="KW-0539">Nucleus</keyword>
<feature type="region of interest" description="Disordered" evidence="3">
    <location>
        <begin position="1323"/>
        <end position="1394"/>
    </location>
</feature>
<dbReference type="Pfam" id="PF05965">
    <property type="entry name" value="FYRC"/>
    <property type="match status" value="1"/>
</dbReference>
<organism evidence="4 5">
    <name type="scientific">Chlamydomonas eustigma</name>
    <dbReference type="NCBI Taxonomy" id="1157962"/>
    <lineage>
        <taxon>Eukaryota</taxon>
        <taxon>Viridiplantae</taxon>
        <taxon>Chlorophyta</taxon>
        <taxon>core chlorophytes</taxon>
        <taxon>Chlorophyceae</taxon>
        <taxon>CS clade</taxon>
        <taxon>Chlamydomonadales</taxon>
        <taxon>Chlamydomonadaceae</taxon>
        <taxon>Chlamydomonas</taxon>
    </lineage>
</organism>
<dbReference type="GO" id="GO:0005634">
    <property type="term" value="C:nucleus"/>
    <property type="evidence" value="ECO:0007669"/>
    <property type="project" value="UniProtKB-SubCell"/>
</dbReference>
<name>A0A250X6E0_9CHLO</name>
<dbReference type="Proteomes" id="UP000232323">
    <property type="component" value="Unassembled WGS sequence"/>
</dbReference>
<sequence length="1777" mass="189066">MISIYIAKFSNLRADNIFKQLDERQLTQDEELVIQQRVELQRKMFQEYQQREEARKIQEVVTVIPELDPMTARRLLELCSWREEEATLKFTSDIIFRKVVLSKPAAPTALTSAAAGKQCTGSRRSGPRPRKIDPSLLESGGVFVGKFKSKLGPYQDGSCKEAGAAGEQMSCDNAGADNVPGALPLYEALMPARRCSGRNRLPSSKRRCTRSATPPSDDMAEDLYMAVPVVGAAEPSQGSEGRGAQLIVKGRACSKNRQQKSNTGNTGIEREVVLDSVEEQLLESSDDSAADESYEEADNHQETEADGFEWGLGTEDLIRPSSLAWTQQPTLPLPALAMTGVMSQEDTLGVMRLTSSSAVALQLHSGADMCSSTVPPLPQLHSGADMCSSTVPPPPQLHSGADMCSSTVPPLPQLHSGADMYSSTVPPLPQLHSGADMCSSTVPPLPQLHSGADMCSSTVPPLPQLHSSADMCSSTVPPLPSQLGQPSVPVAMLRRRQDTCSSPSLLVEVNQDVSADPLTQSGRDSGYSSQVSSTQCSEALLQVQLPDHQLLGTGPHNARSYLPSSASDRTALNQVTVEEPESPSVAQNQGSCSAAVTSFVGGAAGCTPHLHPDGKQASLLMQGPLAGICDSGSQELPSASSEYGVYILVKEMSGGAPVPVVGSELKKVRKLVERKLQLSSMSPEEKARHNTPDSPNHSDTRRGLRLQGQAAADQEQRAARLAARALAKMVSIHAQIEHLSRLPPDLVPPTLAALQLQDDDLAMQLMLAWTQRQPNEDLVIPASQEAGSAATAADADNVEEVAPADPASDSREVVPADPSDSREVVPADPSNSREVASADPSDSRKVISTHKQGLNQESGGYGSRTAKDAHRGDNEVPHFALTAPETSSDKPAASSSILAAERTSLCCADNAAEMATTSSVHSHSHSRSHSPLPAIQHEIWTLVPDISLETVGAGAAGHIKVTDKVNPKPSACEAQEVASVNHLTSATSLQHDSSVNTSAPAAGPAPPLTALNDMSHSPSAPCAHHHHHHLVEDTRREIFEVIVSGISIDNPICGTSAAVAALVPSLQDQAQHYDLAVKAAMEQLVQLTGNHVAAVIHQSVNPSAQDLIPAPSKEASSTVQGQATYEHEGGSATEGAREEMSEAETLTAESEGEDEDGKDAGCLGLQVNAEAARAWATAGMSAGPASYISEEEAALGGALGCMFPTLLHGAPGRTAFGRNFETMCSSGLSSAAAAAAAFPTGGLHSGEIPAGYPQDCCPDVLMMGLLESMQLEQCWGPFSNVHHIENLNHSHIENLNPSHIENLNPSQIHHTPDDERLVMKSGMTHHQRVPPRHVSAAGSAAHTGSAHQAPSHDDASGSSDCSELAEQGSSEEEYRKPQKGRRGKRGKACGLNQQQQRARRAAVCPAELLIGGSTDAISARGHTKRGRVKQKGTKKAELLHIGTAVFDKSWGNAGYIFTCGFKSRLLFRSSVNLDALCVHECEVLGEGSRYWPAPTFSVKALDRPEEPIIAKSCTGCWSGILRRINDEIEARRREGQDLPPPPKTAIAGPEYFGLNQLEVVEAIEALDPEHKHEQYWTGKAQRELVLQGGYVDPRVPGGSRHTRGAGSGAGGRGRGRRRTADSDEEQMKGSRATLSAAHRGAHLQPHPGITAAAAAAAVMQHGVAAGMEGVNEDDQDGYAGNRWSAIGRAQRYRQRCVDAGEDVNDASNPLPGHIDPVTLEPVVNPAISPFGHVMGLATWKAVLQDGQRCPFTKHPVTVEQLTVLTLHNIERYRDRIQ</sequence>
<dbReference type="Gene3D" id="3.30.160.360">
    <property type="match status" value="1"/>
</dbReference>
<evidence type="ECO:0000313" key="4">
    <source>
        <dbReference type="EMBL" id="GAX78635.1"/>
    </source>
</evidence>
<dbReference type="STRING" id="1157962.A0A250X6E0"/>
<evidence type="ECO:0000256" key="1">
    <source>
        <dbReference type="ARBA" id="ARBA00004123"/>
    </source>
</evidence>
<feature type="region of interest" description="Disordered" evidence="3">
    <location>
        <begin position="282"/>
        <end position="306"/>
    </location>
</feature>
<evidence type="ECO:0000256" key="2">
    <source>
        <dbReference type="ARBA" id="ARBA00023242"/>
    </source>
</evidence>
<dbReference type="InterPro" id="IPR003889">
    <property type="entry name" value="FYrich_C"/>
</dbReference>
<comment type="subcellular location">
    <subcellularLocation>
        <location evidence="1">Nucleus</location>
    </subcellularLocation>
</comment>
<dbReference type="GO" id="GO:0140993">
    <property type="term" value="F:histone modifying activity"/>
    <property type="evidence" value="ECO:0007669"/>
    <property type="project" value="UniProtKB-ARBA"/>
</dbReference>
<feature type="region of interest" description="Disordered" evidence="3">
    <location>
        <begin position="112"/>
        <end position="135"/>
    </location>
</feature>
<feature type="region of interest" description="Disordered" evidence="3">
    <location>
        <begin position="196"/>
        <end position="220"/>
    </location>
</feature>
<keyword evidence="5" id="KW-1185">Reference proteome</keyword>
<dbReference type="PROSITE" id="PS51543">
    <property type="entry name" value="FYRC"/>
    <property type="match status" value="1"/>
</dbReference>